<comment type="similarity">
    <text evidence="1">Belongs to the bacterial solute-binding protein 5 family.</text>
</comment>
<evidence type="ECO:0000259" key="3">
    <source>
        <dbReference type="Pfam" id="PF00496"/>
    </source>
</evidence>
<dbReference type="PIRSF" id="PIRSF002741">
    <property type="entry name" value="MppA"/>
    <property type="match status" value="1"/>
</dbReference>
<protein>
    <recommendedName>
        <fullName evidence="3">Solute-binding protein family 5 domain-containing protein</fullName>
    </recommendedName>
</protein>
<dbReference type="PATRIC" id="fig|28092.6.peg.477"/>
<dbReference type="PANTHER" id="PTHR30290:SF38">
    <property type="entry name" value="D,D-DIPEPTIDE-BINDING PERIPLASMIC PROTEIN DDPA-RELATED"/>
    <property type="match status" value="1"/>
</dbReference>
<dbReference type="GO" id="GO:1904680">
    <property type="term" value="F:peptide transmembrane transporter activity"/>
    <property type="evidence" value="ECO:0007669"/>
    <property type="project" value="TreeGrafter"/>
</dbReference>
<name>A0A0F5K4P1_9BURK</name>
<dbReference type="InterPro" id="IPR039424">
    <property type="entry name" value="SBP_5"/>
</dbReference>
<dbReference type="GO" id="GO:0043190">
    <property type="term" value="C:ATP-binding cassette (ABC) transporter complex"/>
    <property type="evidence" value="ECO:0007669"/>
    <property type="project" value="InterPro"/>
</dbReference>
<dbReference type="AlphaFoldDB" id="A0A0F5K4P1"/>
<dbReference type="Gene3D" id="3.90.76.10">
    <property type="entry name" value="Dipeptide-binding Protein, Domain 1"/>
    <property type="match status" value="1"/>
</dbReference>
<dbReference type="InterPro" id="IPR030678">
    <property type="entry name" value="Peptide/Ni-bd"/>
</dbReference>
<reference evidence="4 5" key="1">
    <citation type="submission" date="2015-03" db="EMBL/GenBank/DDBJ databases">
        <title>Draft Genome Sequence of Burkholderia andropogonis type strain ICMP2807, isolated from Sorghum bicolor.</title>
        <authorList>
            <person name="Lopes-Santos L."/>
            <person name="Castro D.B."/>
            <person name="Ottoboni L.M."/>
            <person name="Park D."/>
            <person name="Weirc B.S."/>
            <person name="Destefano S.A."/>
        </authorList>
    </citation>
    <scope>NUCLEOTIDE SEQUENCE [LARGE SCALE GENOMIC DNA]</scope>
    <source>
        <strain evidence="4 5">ICMP2807</strain>
    </source>
</reference>
<dbReference type="GO" id="GO:0015833">
    <property type="term" value="P:peptide transport"/>
    <property type="evidence" value="ECO:0007669"/>
    <property type="project" value="TreeGrafter"/>
</dbReference>
<proteinExistence type="inferred from homology"/>
<dbReference type="InterPro" id="IPR000914">
    <property type="entry name" value="SBP_5_dom"/>
</dbReference>
<keyword evidence="2" id="KW-0732">Signal</keyword>
<organism evidence="4 5">
    <name type="scientific">Robbsia andropogonis</name>
    <dbReference type="NCBI Taxonomy" id="28092"/>
    <lineage>
        <taxon>Bacteria</taxon>
        <taxon>Pseudomonadati</taxon>
        <taxon>Pseudomonadota</taxon>
        <taxon>Betaproteobacteria</taxon>
        <taxon>Burkholderiales</taxon>
        <taxon>Burkholderiaceae</taxon>
        <taxon>Robbsia</taxon>
    </lineage>
</organism>
<dbReference type="STRING" id="28092.WM40_02045"/>
<evidence type="ECO:0000256" key="1">
    <source>
        <dbReference type="ARBA" id="ARBA00005695"/>
    </source>
</evidence>
<dbReference type="PANTHER" id="PTHR30290">
    <property type="entry name" value="PERIPLASMIC BINDING COMPONENT OF ABC TRANSPORTER"/>
    <property type="match status" value="1"/>
</dbReference>
<evidence type="ECO:0000256" key="2">
    <source>
        <dbReference type="ARBA" id="ARBA00022729"/>
    </source>
</evidence>
<dbReference type="Pfam" id="PF00496">
    <property type="entry name" value="SBP_bac_5"/>
    <property type="match status" value="1"/>
</dbReference>
<gene>
    <name evidence="4" type="ORF">WM40_02045</name>
</gene>
<evidence type="ECO:0000313" key="5">
    <source>
        <dbReference type="Proteomes" id="UP000033618"/>
    </source>
</evidence>
<dbReference type="GO" id="GO:0030288">
    <property type="term" value="C:outer membrane-bounded periplasmic space"/>
    <property type="evidence" value="ECO:0007669"/>
    <property type="project" value="UniProtKB-ARBA"/>
</dbReference>
<dbReference type="Proteomes" id="UP000033618">
    <property type="component" value="Unassembled WGS sequence"/>
</dbReference>
<comment type="caution">
    <text evidence="4">The sequence shown here is derived from an EMBL/GenBank/DDBJ whole genome shotgun (WGS) entry which is preliminary data.</text>
</comment>
<keyword evidence="5" id="KW-1185">Reference proteome</keyword>
<dbReference type="Gene3D" id="3.40.190.10">
    <property type="entry name" value="Periplasmic binding protein-like II"/>
    <property type="match status" value="1"/>
</dbReference>
<dbReference type="Gene3D" id="3.10.105.10">
    <property type="entry name" value="Dipeptide-binding Protein, Domain 3"/>
    <property type="match status" value="1"/>
</dbReference>
<accession>A0A0F5K4P1</accession>
<feature type="domain" description="Solute-binding protein family 5" evidence="3">
    <location>
        <begin position="52"/>
        <end position="408"/>
    </location>
</feature>
<evidence type="ECO:0000313" key="4">
    <source>
        <dbReference type="EMBL" id="KKB65043.1"/>
    </source>
</evidence>
<sequence>MSTTAHAAAPLAIAFPVDVPSWDPLVRVAPNPISIYRCVFDTALDIDAKGALSPAILTAWRWKDTAGTVLELDLRDDVYFHNGDKASSDDFKFTYFDRLHADKTLQVGGIWWALDRIETPTPTRAVMHFKAPMVSAPAYLAYLGGYLLPRKYFEKVGKEGFIAKPVGSGPYRLTDYQADSRVTLTAFDKHWRGTAKVRDVVFQVVKDATARIAAVQAGQSSFASGLPVKQTARLGGTQGLAGTITATSDTYLIHMINAGPTADKNVRLAMHHAIDKQALARAFFNNVPKPQSTPAAPGTPAYDPDYTFAYDPALSTKLLAASGFSPAKPVKLPFLATNGVYPGDLDMARAIVQMWKQVGIDAQLTIIEPAQFFTQAANGTLAGPVLWMWQNGSGDPELSAGSYLNPKGSFAVWRSPDISAYLDPLTAQTDEAKRIAGYKAFHRWAIEHGYALPLLQGIATAAYKHDLAYTPFLSGWMLPSYWSA</sequence>
<dbReference type="EMBL" id="LAQU01000002">
    <property type="protein sequence ID" value="KKB65043.1"/>
    <property type="molecule type" value="Genomic_DNA"/>
</dbReference>
<dbReference type="SUPFAM" id="SSF53850">
    <property type="entry name" value="Periplasmic binding protein-like II"/>
    <property type="match status" value="1"/>
</dbReference>